<keyword evidence="2 7" id="KW-0812">Transmembrane</keyword>
<feature type="transmembrane region" description="Helical" evidence="7">
    <location>
        <begin position="265"/>
        <end position="292"/>
    </location>
</feature>
<comment type="subcellular location">
    <subcellularLocation>
        <location evidence="1">Cell membrane</location>
        <topology evidence="1">Multi-pass membrane protein</topology>
    </subcellularLocation>
</comment>
<dbReference type="CDD" id="cd07346">
    <property type="entry name" value="ABC_6TM_exporters"/>
    <property type="match status" value="1"/>
</dbReference>
<dbReference type="InterPro" id="IPR003593">
    <property type="entry name" value="AAA+_ATPase"/>
</dbReference>
<dbReference type="PROSITE" id="PS00211">
    <property type="entry name" value="ABC_TRANSPORTER_1"/>
    <property type="match status" value="1"/>
</dbReference>
<dbReference type="Proteomes" id="UP001272242">
    <property type="component" value="Unassembled WGS sequence"/>
</dbReference>
<dbReference type="Gene3D" id="3.40.50.300">
    <property type="entry name" value="P-loop containing nucleotide triphosphate hydrolases"/>
    <property type="match status" value="1"/>
</dbReference>
<feature type="transmembrane region" description="Helical" evidence="7">
    <location>
        <begin position="36"/>
        <end position="58"/>
    </location>
</feature>
<dbReference type="Gene3D" id="1.20.1560.10">
    <property type="entry name" value="ABC transporter type 1, transmembrane domain"/>
    <property type="match status" value="1"/>
</dbReference>
<dbReference type="RefSeq" id="WP_320687276.1">
    <property type="nucleotide sequence ID" value="NZ_JAXBLV010000183.1"/>
</dbReference>
<dbReference type="InterPro" id="IPR036640">
    <property type="entry name" value="ABC1_TM_sf"/>
</dbReference>
<dbReference type="PROSITE" id="PS50893">
    <property type="entry name" value="ABC_TRANSPORTER_2"/>
    <property type="match status" value="1"/>
</dbReference>
<protein>
    <submittedName>
        <fullName evidence="10">ABC transporter ATP-binding protein/permease</fullName>
    </submittedName>
</protein>
<evidence type="ECO:0000313" key="10">
    <source>
        <dbReference type="EMBL" id="MDY3560748.1"/>
    </source>
</evidence>
<keyword evidence="6 7" id="KW-0472">Membrane</keyword>
<dbReference type="PROSITE" id="PS50929">
    <property type="entry name" value="ABC_TM1F"/>
    <property type="match status" value="1"/>
</dbReference>
<feature type="domain" description="ABC transmembrane type-1" evidence="9">
    <location>
        <begin position="39"/>
        <end position="329"/>
    </location>
</feature>
<feature type="transmembrane region" description="Helical" evidence="7">
    <location>
        <begin position="186"/>
        <end position="206"/>
    </location>
</feature>
<proteinExistence type="predicted"/>
<accession>A0ABU5EZL3</accession>
<dbReference type="InterPro" id="IPR003439">
    <property type="entry name" value="ABC_transporter-like_ATP-bd"/>
</dbReference>
<evidence type="ECO:0000256" key="7">
    <source>
        <dbReference type="SAM" id="Phobius"/>
    </source>
</evidence>
<dbReference type="InterPro" id="IPR011527">
    <property type="entry name" value="ABC1_TM_dom"/>
</dbReference>
<dbReference type="EMBL" id="JAXBLV010000183">
    <property type="protein sequence ID" value="MDY3560748.1"/>
    <property type="molecule type" value="Genomic_DNA"/>
</dbReference>
<dbReference type="PANTHER" id="PTHR24221:SF654">
    <property type="entry name" value="ATP-BINDING CASSETTE SUB-FAMILY B MEMBER 6"/>
    <property type="match status" value="1"/>
</dbReference>
<dbReference type="SMART" id="SM00382">
    <property type="entry name" value="AAA"/>
    <property type="match status" value="1"/>
</dbReference>
<dbReference type="InterPro" id="IPR017871">
    <property type="entry name" value="ABC_transporter-like_CS"/>
</dbReference>
<dbReference type="Pfam" id="PF00664">
    <property type="entry name" value="ABC_membrane"/>
    <property type="match status" value="1"/>
</dbReference>
<gene>
    <name evidence="10" type="ORF">R5W23_001994</name>
</gene>
<keyword evidence="5 7" id="KW-1133">Transmembrane helix</keyword>
<evidence type="ECO:0000256" key="2">
    <source>
        <dbReference type="ARBA" id="ARBA00022692"/>
    </source>
</evidence>
<keyword evidence="3" id="KW-0547">Nucleotide-binding</keyword>
<feature type="domain" description="ABC transporter" evidence="8">
    <location>
        <begin position="366"/>
        <end position="604"/>
    </location>
</feature>
<evidence type="ECO:0000313" key="11">
    <source>
        <dbReference type="Proteomes" id="UP001272242"/>
    </source>
</evidence>
<dbReference type="InterPro" id="IPR027417">
    <property type="entry name" value="P-loop_NTPase"/>
</dbReference>
<evidence type="ECO:0000256" key="5">
    <source>
        <dbReference type="ARBA" id="ARBA00022989"/>
    </source>
</evidence>
<organism evidence="10 11">
    <name type="scientific">Gemmata algarum</name>
    <dbReference type="NCBI Taxonomy" id="2975278"/>
    <lineage>
        <taxon>Bacteria</taxon>
        <taxon>Pseudomonadati</taxon>
        <taxon>Planctomycetota</taxon>
        <taxon>Planctomycetia</taxon>
        <taxon>Gemmatales</taxon>
        <taxon>Gemmataceae</taxon>
        <taxon>Gemmata</taxon>
    </lineage>
</organism>
<feature type="transmembrane region" description="Helical" evidence="7">
    <location>
        <begin position="157"/>
        <end position="180"/>
    </location>
</feature>
<dbReference type="GO" id="GO:0005524">
    <property type="term" value="F:ATP binding"/>
    <property type="evidence" value="ECO:0007669"/>
    <property type="project" value="UniProtKB-KW"/>
</dbReference>
<dbReference type="SUPFAM" id="SSF52540">
    <property type="entry name" value="P-loop containing nucleoside triphosphate hydrolases"/>
    <property type="match status" value="1"/>
</dbReference>
<feature type="transmembrane region" description="Helical" evidence="7">
    <location>
        <begin position="78"/>
        <end position="96"/>
    </location>
</feature>
<evidence type="ECO:0000256" key="3">
    <source>
        <dbReference type="ARBA" id="ARBA00022741"/>
    </source>
</evidence>
<name>A0ABU5EZL3_9BACT</name>
<keyword evidence="11" id="KW-1185">Reference proteome</keyword>
<dbReference type="SUPFAM" id="SSF90123">
    <property type="entry name" value="ABC transporter transmembrane region"/>
    <property type="match status" value="1"/>
</dbReference>
<keyword evidence="4 10" id="KW-0067">ATP-binding</keyword>
<dbReference type="InterPro" id="IPR039421">
    <property type="entry name" value="Type_1_exporter"/>
</dbReference>
<evidence type="ECO:0000259" key="8">
    <source>
        <dbReference type="PROSITE" id="PS50893"/>
    </source>
</evidence>
<dbReference type="Pfam" id="PF00005">
    <property type="entry name" value="ABC_tran"/>
    <property type="match status" value="1"/>
</dbReference>
<evidence type="ECO:0000256" key="6">
    <source>
        <dbReference type="ARBA" id="ARBA00023136"/>
    </source>
</evidence>
<dbReference type="PANTHER" id="PTHR24221">
    <property type="entry name" value="ATP-BINDING CASSETTE SUB-FAMILY B"/>
    <property type="match status" value="1"/>
</dbReference>
<evidence type="ECO:0000259" key="9">
    <source>
        <dbReference type="PROSITE" id="PS50929"/>
    </source>
</evidence>
<evidence type="ECO:0000256" key="1">
    <source>
        <dbReference type="ARBA" id="ARBA00004651"/>
    </source>
</evidence>
<comment type="caution">
    <text evidence="10">The sequence shown here is derived from an EMBL/GenBank/DDBJ whole genome shotgun (WGS) entry which is preliminary data.</text>
</comment>
<sequence>MAGKPNPAVARFSTEVRELFETARKTWRMLSKSHRAALLGAVAVMAIGGIAATALPLLSGRLVDRVAQGVTGDEPKAAVLEAVALLLGGIAILVFLRELLQVLRRFLVENTCTRIERHTSVKVISHLMQADLSGLTHEKVGALHGKIFRSVGGFMRLLRLSFLDFFPAVVVGVFAIGTAIWKQPWLGLAMLGVIPVSMSLTVWQLMSQKRVRLKLLRVNEEMDGTVVELLGGLDYVRVANAHAHELRRVAKAAEQKRSKELRHHVAMSFFGAGKAMVEGLFHVGVLALAAYLAINRHISFGDILTFSMLYLSAMAPLNEIHRVLDEGHEASLRVLDLQELLSLPVDASFRTPTHTEPRLNDTVAVVRVENLRVDYTLPDGRPAPALRGIDLTISPGETIGVAGKSGCGKSTWLKVLMRLLHPREGRVSLMGVPLEEVSRETISHLIGYVGQNPFIFSGTIEENITYGCQRCLPEDIVRAAKMACIHDEIAAMPDGYKSAVAERGANLSGGQRQRIALARVFLQNPPILVLDEATSALDTISERRVQQAIGTATRDRTVIMVAHRLSTFADADRIFVFDDGQLVETGAYNELIARDGMFAELVRAAQSGKTEMHSPVPAGA</sequence>
<evidence type="ECO:0000256" key="4">
    <source>
        <dbReference type="ARBA" id="ARBA00022840"/>
    </source>
</evidence>
<reference evidence="11" key="1">
    <citation type="journal article" date="2023" name="Mar. Drugs">
        <title>Gemmata algarum, a Novel Planctomycete Isolated from an Algal Mat, Displays Antimicrobial Activity.</title>
        <authorList>
            <person name="Kumar G."/>
            <person name="Kallscheuer N."/>
            <person name="Kashif M."/>
            <person name="Ahamad S."/>
            <person name="Jagadeeshwari U."/>
            <person name="Pannikurungottu S."/>
            <person name="Haufschild T."/>
            <person name="Kabuu M."/>
            <person name="Sasikala C."/>
            <person name="Jogler C."/>
            <person name="Ramana C."/>
        </authorList>
    </citation>
    <scope>NUCLEOTIDE SEQUENCE [LARGE SCALE GENOMIC DNA]</scope>
    <source>
        <strain evidence="11">JC673</strain>
    </source>
</reference>